<evidence type="ECO:0000313" key="1">
    <source>
        <dbReference type="EMBL" id="SJZ37985.1"/>
    </source>
</evidence>
<keyword evidence="2" id="KW-1185">Reference proteome</keyword>
<sequence>MTYVVIKYFTDIQDNDYEYFPGMIYPRVGLKVNKERIKELSTKNNRRKEIFIAELEEREKPKKETKKSLKK</sequence>
<dbReference type="AlphaFoldDB" id="A0A1T4K6Q8"/>
<accession>A0A1T4K6Q8</accession>
<dbReference type="Proteomes" id="UP000196365">
    <property type="component" value="Unassembled WGS sequence"/>
</dbReference>
<dbReference type="EMBL" id="FUWV01000001">
    <property type="protein sequence ID" value="SJZ37985.1"/>
    <property type="molecule type" value="Genomic_DNA"/>
</dbReference>
<name>A0A1T4K6Q8_9FIRM</name>
<reference evidence="1 2" key="1">
    <citation type="submission" date="2017-02" db="EMBL/GenBank/DDBJ databases">
        <authorList>
            <person name="Peterson S.W."/>
        </authorList>
    </citation>
    <scope>NUCLEOTIDE SEQUENCE [LARGE SCALE GENOMIC DNA]</scope>
    <source>
        <strain evidence="1 2">DSM 15102</strain>
    </source>
</reference>
<organism evidence="1 2">
    <name type="scientific">Garciella nitratireducens DSM 15102</name>
    <dbReference type="NCBI Taxonomy" id="1121911"/>
    <lineage>
        <taxon>Bacteria</taxon>
        <taxon>Bacillati</taxon>
        <taxon>Bacillota</taxon>
        <taxon>Clostridia</taxon>
        <taxon>Eubacteriales</taxon>
        <taxon>Eubacteriaceae</taxon>
        <taxon>Garciella</taxon>
    </lineage>
</organism>
<evidence type="ECO:0000313" key="2">
    <source>
        <dbReference type="Proteomes" id="UP000196365"/>
    </source>
</evidence>
<dbReference type="RefSeq" id="WP_087677811.1">
    <property type="nucleotide sequence ID" value="NZ_FUWV01000001.1"/>
</dbReference>
<dbReference type="OrthoDB" id="2300838at2"/>
<protein>
    <submittedName>
        <fullName evidence="1">Uncharacterized protein</fullName>
    </submittedName>
</protein>
<proteinExistence type="predicted"/>
<gene>
    <name evidence="1" type="ORF">SAMN02745973_00373</name>
</gene>